<dbReference type="SUPFAM" id="SSF82784">
    <property type="entry name" value="OsmC-like"/>
    <property type="match status" value="1"/>
</dbReference>
<dbReference type="GeneID" id="93771082"/>
<dbReference type="InterPro" id="IPR015946">
    <property type="entry name" value="KH_dom-like_a/b"/>
</dbReference>
<evidence type="ECO:0000313" key="4">
    <source>
        <dbReference type="Proteomes" id="UP000677457"/>
    </source>
</evidence>
<proteinExistence type="predicted"/>
<gene>
    <name evidence="2" type="ORF">FB564_1801</name>
    <name evidence="1" type="ORF">Sar04_42870</name>
</gene>
<evidence type="ECO:0000313" key="2">
    <source>
        <dbReference type="EMBL" id="TQL36691.1"/>
    </source>
</evidence>
<reference evidence="2 3" key="1">
    <citation type="submission" date="2019-06" db="EMBL/GenBank/DDBJ databases">
        <title>Sequencing the genomes of 1000 actinobacteria strains.</title>
        <authorList>
            <person name="Klenk H.-P."/>
        </authorList>
    </citation>
    <scope>NUCLEOTIDE SEQUENCE [LARGE SCALE GENOMIC DNA]</scope>
    <source>
        <strain evidence="2 3">DSM 44819</strain>
    </source>
</reference>
<dbReference type="Gene3D" id="3.30.300.20">
    <property type="match status" value="1"/>
</dbReference>
<dbReference type="EMBL" id="VFOL01000001">
    <property type="protein sequence ID" value="TQL36691.1"/>
    <property type="molecule type" value="Genomic_DNA"/>
</dbReference>
<organism evidence="2 3">
    <name type="scientific">Salinispora arenicola</name>
    <dbReference type="NCBI Taxonomy" id="168697"/>
    <lineage>
        <taxon>Bacteria</taxon>
        <taxon>Bacillati</taxon>
        <taxon>Actinomycetota</taxon>
        <taxon>Actinomycetes</taxon>
        <taxon>Micromonosporales</taxon>
        <taxon>Micromonosporaceae</taxon>
        <taxon>Salinispora</taxon>
    </lineage>
</organism>
<dbReference type="PANTHER" id="PTHR39624">
    <property type="entry name" value="PROTEIN INVOLVED IN RIMO-MEDIATED BETA-METHYLTHIOLATION OF RIBOSOMAL PROTEIN S12 YCAO"/>
    <property type="match status" value="1"/>
</dbReference>
<dbReference type="RefSeq" id="WP_016813920.1">
    <property type="nucleotide sequence ID" value="NZ_BOQM01000044.1"/>
</dbReference>
<evidence type="ECO:0000313" key="1">
    <source>
        <dbReference type="EMBL" id="GIM87551.1"/>
    </source>
</evidence>
<dbReference type="InterPro" id="IPR036102">
    <property type="entry name" value="OsmC/Ohrsf"/>
</dbReference>
<reference evidence="1 4" key="2">
    <citation type="submission" date="2021-03" db="EMBL/GenBank/DDBJ databases">
        <title>Whole genome shotgun sequence of Salinispora arenicola NBRC 105043.</title>
        <authorList>
            <person name="Komaki H."/>
            <person name="Tamura T."/>
        </authorList>
    </citation>
    <scope>NUCLEOTIDE SEQUENCE [LARGE SCALE GENOMIC DNA]</scope>
    <source>
        <strain evidence="1 4">NBRC 105043</strain>
    </source>
</reference>
<dbReference type="PANTHER" id="PTHR39624:SF2">
    <property type="entry name" value="OSMC-LIKE PROTEIN"/>
    <property type="match status" value="1"/>
</dbReference>
<dbReference type="InterPro" id="IPR003718">
    <property type="entry name" value="OsmC/Ohr_fam"/>
</dbReference>
<evidence type="ECO:0000313" key="3">
    <source>
        <dbReference type="Proteomes" id="UP000315983"/>
    </source>
</evidence>
<dbReference type="Proteomes" id="UP000677457">
    <property type="component" value="Unassembled WGS sequence"/>
</dbReference>
<dbReference type="AlphaFoldDB" id="A0A542XLG9"/>
<keyword evidence="4" id="KW-1185">Reference proteome</keyword>
<dbReference type="Proteomes" id="UP000315983">
    <property type="component" value="Unassembled WGS sequence"/>
</dbReference>
<dbReference type="EMBL" id="BOQM01000044">
    <property type="protein sequence ID" value="GIM87551.1"/>
    <property type="molecule type" value="Genomic_DNA"/>
</dbReference>
<name>A0A542XLG9_SALAC</name>
<protein>
    <submittedName>
        <fullName evidence="2">Putative OsmC-like protein</fullName>
    </submittedName>
</protein>
<comment type="caution">
    <text evidence="2">The sequence shown here is derived from an EMBL/GenBank/DDBJ whole genome shotgun (WGS) entry which is preliminary data.</text>
</comment>
<dbReference type="Pfam" id="PF02566">
    <property type="entry name" value="OsmC"/>
    <property type="match status" value="1"/>
</dbReference>
<accession>A0A542XLG9</accession>
<sequence length="133" mass="14352">MASGKVRVEHVDGDVYEIHVRGHHLTVDQPVDAGGTDKAPTPTELFAASLATCVSFYAGRYLDRHGDDRTGLRVHADFDMATDRPARVAAIRVTIDPPVGFPTERIPALTAVAGHCTLHNTLMNPPDVTITVE</sequence>